<reference evidence="1 2" key="1">
    <citation type="submission" date="2023-09" db="EMBL/GenBank/DDBJ databases">
        <title>Genomes of two closely related lineages of the louse Polyplax serrata with different host specificities.</title>
        <authorList>
            <person name="Martinu J."/>
            <person name="Tarabai H."/>
            <person name="Stefka J."/>
            <person name="Hypsa V."/>
        </authorList>
    </citation>
    <scope>NUCLEOTIDE SEQUENCE [LARGE SCALE GENOMIC DNA]</scope>
    <source>
        <strain evidence="1">98ZLc_SE</strain>
    </source>
</reference>
<dbReference type="InterPro" id="IPR038879">
    <property type="entry name" value="GOPC"/>
</dbReference>
<organism evidence="1 2">
    <name type="scientific">Polyplax serrata</name>
    <name type="common">Common mouse louse</name>
    <dbReference type="NCBI Taxonomy" id="468196"/>
    <lineage>
        <taxon>Eukaryota</taxon>
        <taxon>Metazoa</taxon>
        <taxon>Ecdysozoa</taxon>
        <taxon>Arthropoda</taxon>
        <taxon>Hexapoda</taxon>
        <taxon>Insecta</taxon>
        <taxon>Pterygota</taxon>
        <taxon>Neoptera</taxon>
        <taxon>Paraneoptera</taxon>
        <taxon>Psocodea</taxon>
        <taxon>Troctomorpha</taxon>
        <taxon>Phthiraptera</taxon>
        <taxon>Anoplura</taxon>
        <taxon>Polyplacidae</taxon>
        <taxon>Polyplax</taxon>
    </lineage>
</organism>
<dbReference type="PANTHER" id="PTHR16528">
    <property type="entry name" value="GOLGI-ASSOCIATED PDZ AND COILED-COIL MOTIF-CONTAINING"/>
    <property type="match status" value="1"/>
</dbReference>
<dbReference type="Proteomes" id="UP001359485">
    <property type="component" value="Unassembled WGS sequence"/>
</dbReference>
<protein>
    <recommendedName>
        <fullName evidence="3">Golgi-associated PDZ and coiled-coil motif-containing protein</fullName>
    </recommendedName>
</protein>
<keyword evidence="2" id="KW-1185">Reference proteome</keyword>
<evidence type="ECO:0008006" key="3">
    <source>
        <dbReference type="Google" id="ProtNLM"/>
    </source>
</evidence>
<evidence type="ECO:0000313" key="2">
    <source>
        <dbReference type="Proteomes" id="UP001359485"/>
    </source>
</evidence>
<name>A0ABR1BI41_POLSC</name>
<comment type="caution">
    <text evidence="1">The sequence shown here is derived from an EMBL/GenBank/DDBJ whole genome shotgun (WGS) entry which is preliminary data.</text>
</comment>
<dbReference type="EMBL" id="JAWJWF010000001">
    <property type="protein sequence ID" value="KAK6641834.1"/>
    <property type="molecule type" value="Genomic_DNA"/>
</dbReference>
<gene>
    <name evidence="1" type="ORF">RUM44_013552</name>
</gene>
<proteinExistence type="predicted"/>
<accession>A0ABR1BI41</accession>
<evidence type="ECO:0000313" key="1">
    <source>
        <dbReference type="EMBL" id="KAK6641834.1"/>
    </source>
</evidence>
<dbReference type="PANTHER" id="PTHR16528:SF2">
    <property type="entry name" value="GOLGI-ASSOCIATED PDZ AND COILED-COIL MOTIF-CONTAINING PROTEIN"/>
    <property type="match status" value="1"/>
</dbReference>
<sequence length="110" mass="12653">MAVTIVSFRWLEILEKEFDKNFVDLDLLIGDLDGEEPDFVHSARQKLAGLSSCFAQLTHKAQTIFQNSAKVEVNVFSYISIVFCINVRCSFIKQTIWRAQMNRSIIICTF</sequence>